<accession>A0A6C0BUP5</accession>
<organism evidence="1">
    <name type="scientific">viral metagenome</name>
    <dbReference type="NCBI Taxonomy" id="1070528"/>
    <lineage>
        <taxon>unclassified sequences</taxon>
        <taxon>metagenomes</taxon>
        <taxon>organismal metagenomes</taxon>
    </lineage>
</organism>
<name>A0A6C0BUP5_9ZZZZ</name>
<sequence length="58" mass="6784">MDKNKCPKSKNDFETQKIILRNSARETITLKCLSNVLTELRAENKMFKIGIPEKHFMT</sequence>
<dbReference type="EMBL" id="MN739253">
    <property type="protein sequence ID" value="QHS95491.1"/>
    <property type="molecule type" value="Genomic_DNA"/>
</dbReference>
<dbReference type="AlphaFoldDB" id="A0A6C0BUP5"/>
<reference evidence="1" key="1">
    <citation type="journal article" date="2020" name="Nature">
        <title>Giant virus diversity and host interactions through global metagenomics.</title>
        <authorList>
            <person name="Schulz F."/>
            <person name="Roux S."/>
            <person name="Paez-Espino D."/>
            <person name="Jungbluth S."/>
            <person name="Walsh D.A."/>
            <person name="Denef V.J."/>
            <person name="McMahon K.D."/>
            <person name="Konstantinidis K.T."/>
            <person name="Eloe-Fadrosh E.A."/>
            <person name="Kyrpides N.C."/>
            <person name="Woyke T."/>
        </authorList>
    </citation>
    <scope>NUCLEOTIDE SEQUENCE</scope>
    <source>
        <strain evidence="1">GVMAG-M-3300018868-6</strain>
    </source>
</reference>
<proteinExistence type="predicted"/>
<protein>
    <submittedName>
        <fullName evidence="1">Uncharacterized protein</fullName>
    </submittedName>
</protein>
<evidence type="ECO:0000313" key="1">
    <source>
        <dbReference type="EMBL" id="QHS95491.1"/>
    </source>
</evidence>